<reference evidence="2 3" key="1">
    <citation type="journal article" date="2020" name="Genome Biol. Evol.">
        <title>Comparative genomics of Sclerotiniaceae.</title>
        <authorList>
            <person name="Valero Jimenez C.A."/>
            <person name="Steentjes M."/>
            <person name="Scholten O.E."/>
            <person name="Van Kan J.A.L."/>
        </authorList>
    </citation>
    <scope>NUCLEOTIDE SEQUENCE [LARGE SCALE GENOMIC DNA]</scope>
    <source>
        <strain evidence="2 3">B1</strain>
    </source>
</reference>
<dbReference type="RefSeq" id="XP_038804654.1">
    <property type="nucleotide sequence ID" value="XM_038958975.1"/>
</dbReference>
<feature type="region of interest" description="Disordered" evidence="1">
    <location>
        <begin position="211"/>
        <end position="231"/>
    </location>
</feature>
<organism evidence="2 3">
    <name type="scientific">Botrytis deweyae</name>
    <dbReference type="NCBI Taxonomy" id="2478750"/>
    <lineage>
        <taxon>Eukaryota</taxon>
        <taxon>Fungi</taxon>
        <taxon>Dikarya</taxon>
        <taxon>Ascomycota</taxon>
        <taxon>Pezizomycotina</taxon>
        <taxon>Leotiomycetes</taxon>
        <taxon>Helotiales</taxon>
        <taxon>Sclerotiniaceae</taxon>
        <taxon>Botrytis</taxon>
    </lineage>
</organism>
<protein>
    <submittedName>
        <fullName evidence="2">Uncharacterized protein</fullName>
    </submittedName>
</protein>
<proteinExistence type="predicted"/>
<evidence type="ECO:0000256" key="1">
    <source>
        <dbReference type="SAM" id="MobiDB-lite"/>
    </source>
</evidence>
<dbReference type="EMBL" id="RCSX01000047">
    <property type="protein sequence ID" value="KAF7915030.1"/>
    <property type="molecule type" value="Genomic_DNA"/>
</dbReference>
<keyword evidence="3" id="KW-1185">Reference proteome</keyword>
<evidence type="ECO:0000313" key="3">
    <source>
        <dbReference type="Proteomes" id="UP000783213"/>
    </source>
</evidence>
<name>A0ABQ7I696_9HELO</name>
<accession>A0ABQ7I696</accession>
<dbReference type="Proteomes" id="UP000783213">
    <property type="component" value="Unassembled WGS sequence"/>
</dbReference>
<sequence length="263" mass="29717">MYQLSVGGPACTFNNDCVRGRRLQIQPDPQHSVPTDCTTRQQPPSVNDFWTSTPEQLDNQPGRFNLSSSTQVALIMVLAPILNKYYNDQKSMGEINVVVFFGRKLCILPIDLQSSEFLVFFLGGWTTINIDLCTAVSTILERSQLVQSLKSSRFKFFELCPKFCPWTGFSSNHKLSKSSTWHNPAHLSQIQAGVPTNTRSRLRNERASLKSQTVVDSEAEDDMREPRSELEALPRSTPACYHIADFLGLTPRMRRSWVPASRT</sequence>
<gene>
    <name evidence="2" type="ORF">EAE98_011353</name>
</gene>
<evidence type="ECO:0000313" key="2">
    <source>
        <dbReference type="EMBL" id="KAF7915030.1"/>
    </source>
</evidence>
<comment type="caution">
    <text evidence="2">The sequence shown here is derived from an EMBL/GenBank/DDBJ whole genome shotgun (WGS) entry which is preliminary data.</text>
</comment>
<dbReference type="GeneID" id="62238124"/>